<feature type="transmembrane region" description="Helical" evidence="1">
    <location>
        <begin position="163"/>
        <end position="184"/>
    </location>
</feature>
<protein>
    <submittedName>
        <fullName evidence="2">Uncharacterized protein</fullName>
    </submittedName>
</protein>
<dbReference type="AlphaFoldDB" id="A0A955I8K6"/>
<evidence type="ECO:0000313" key="2">
    <source>
        <dbReference type="EMBL" id="MCA9380632.1"/>
    </source>
</evidence>
<keyword evidence="1" id="KW-0812">Transmembrane</keyword>
<reference evidence="2" key="2">
    <citation type="journal article" date="2021" name="Microbiome">
        <title>Successional dynamics and alternative stable states in a saline activated sludge microbial community over 9 years.</title>
        <authorList>
            <person name="Wang Y."/>
            <person name="Ye J."/>
            <person name="Ju F."/>
            <person name="Liu L."/>
            <person name="Boyd J.A."/>
            <person name="Deng Y."/>
            <person name="Parks D.H."/>
            <person name="Jiang X."/>
            <person name="Yin X."/>
            <person name="Woodcroft B.J."/>
            <person name="Tyson G.W."/>
            <person name="Hugenholtz P."/>
            <person name="Polz M.F."/>
            <person name="Zhang T."/>
        </authorList>
    </citation>
    <scope>NUCLEOTIDE SEQUENCE</scope>
    <source>
        <strain evidence="2">HKST-UBA13</strain>
    </source>
</reference>
<accession>A0A955I8K6</accession>
<reference evidence="2" key="1">
    <citation type="submission" date="2020-04" db="EMBL/GenBank/DDBJ databases">
        <authorList>
            <person name="Zhang T."/>
        </authorList>
    </citation>
    <scope>NUCLEOTIDE SEQUENCE</scope>
    <source>
        <strain evidence="2">HKST-UBA13</strain>
    </source>
</reference>
<organism evidence="2 3">
    <name type="scientific">Candidatus Dojkabacteria bacterium</name>
    <dbReference type="NCBI Taxonomy" id="2099670"/>
    <lineage>
        <taxon>Bacteria</taxon>
        <taxon>Candidatus Dojkabacteria</taxon>
    </lineage>
</organism>
<keyword evidence="1" id="KW-0472">Membrane</keyword>
<dbReference type="Proteomes" id="UP000775877">
    <property type="component" value="Unassembled WGS sequence"/>
</dbReference>
<feature type="transmembrane region" description="Helical" evidence="1">
    <location>
        <begin position="238"/>
        <end position="262"/>
    </location>
</feature>
<evidence type="ECO:0000313" key="3">
    <source>
        <dbReference type="Proteomes" id="UP000775877"/>
    </source>
</evidence>
<feature type="transmembrane region" description="Helical" evidence="1">
    <location>
        <begin position="199"/>
        <end position="218"/>
    </location>
</feature>
<feature type="transmembrane region" description="Helical" evidence="1">
    <location>
        <begin position="123"/>
        <end position="142"/>
    </location>
</feature>
<comment type="caution">
    <text evidence="2">The sequence shown here is derived from an EMBL/GenBank/DDBJ whole genome shotgun (WGS) entry which is preliminary data.</text>
</comment>
<gene>
    <name evidence="2" type="ORF">KC678_00005</name>
</gene>
<keyword evidence="1" id="KW-1133">Transmembrane helix</keyword>
<sequence length="269" mass="30567">FMIALLIISLVVSYLVFSFRFEDVEAYFSNYFKNWKGVFKKNVALNLRIHRALKLLAFPLYFALPLFIIVLAIQLISGDSLGTIWQPYATLYSRSFDQINTDFVTLLIGTGAGSVAYNGGTLFSQIISANGLIGIVAYALIFSFGIYQSIKRICNINIRGHRFLVDFVASIYVMLIPIMGIVITEVEPTATRNNMNLHIHYFFLMIIWWICLAIVSGLNKNNIVEFTVNRIRKGKTKFARLLVKIFALTLFLISYILIYTVLKNVGTLL</sequence>
<evidence type="ECO:0000256" key="1">
    <source>
        <dbReference type="SAM" id="Phobius"/>
    </source>
</evidence>
<name>A0A955I8K6_9BACT</name>
<feature type="transmembrane region" description="Helical" evidence="1">
    <location>
        <begin position="55"/>
        <end position="78"/>
    </location>
</feature>
<dbReference type="EMBL" id="JAGQLJ010000001">
    <property type="protein sequence ID" value="MCA9380632.1"/>
    <property type="molecule type" value="Genomic_DNA"/>
</dbReference>
<feature type="non-terminal residue" evidence="2">
    <location>
        <position position="1"/>
    </location>
</feature>
<proteinExistence type="predicted"/>